<keyword evidence="10" id="KW-1185">Reference proteome</keyword>
<evidence type="ECO:0000256" key="5">
    <source>
        <dbReference type="ARBA" id="ARBA00023319"/>
    </source>
</evidence>
<dbReference type="CDD" id="cd00096">
    <property type="entry name" value="Ig"/>
    <property type="match status" value="1"/>
</dbReference>
<keyword evidence="2 7" id="KW-0472">Membrane</keyword>
<dbReference type="RefSeq" id="XP_032820260.1">
    <property type="nucleotide sequence ID" value="XM_032964369.1"/>
</dbReference>
<feature type="region of interest" description="Disordered" evidence="6">
    <location>
        <begin position="562"/>
        <end position="586"/>
    </location>
</feature>
<dbReference type="InterPro" id="IPR013162">
    <property type="entry name" value="CD80_C2-set"/>
</dbReference>
<keyword evidence="4" id="KW-0325">Glycoprotein</keyword>
<dbReference type="SUPFAM" id="SSF48726">
    <property type="entry name" value="Immunoglobulin"/>
    <property type="match status" value="4"/>
</dbReference>
<dbReference type="InterPro" id="IPR036179">
    <property type="entry name" value="Ig-like_dom_sf"/>
</dbReference>
<dbReference type="Pfam" id="PF13927">
    <property type="entry name" value="Ig_3"/>
    <property type="match status" value="1"/>
</dbReference>
<feature type="domain" description="Ig-like" evidence="9">
    <location>
        <begin position="154"/>
        <end position="244"/>
    </location>
</feature>
<dbReference type="SMART" id="SM00409">
    <property type="entry name" value="IG"/>
    <property type="match status" value="4"/>
</dbReference>
<accession>A0AAJ7TNQ4</accession>
<evidence type="ECO:0000256" key="2">
    <source>
        <dbReference type="ARBA" id="ARBA00023136"/>
    </source>
</evidence>
<dbReference type="PANTHER" id="PTHR11640">
    <property type="entry name" value="NEPHRIN"/>
    <property type="match status" value="1"/>
</dbReference>
<keyword evidence="7" id="KW-1133">Transmembrane helix</keyword>
<evidence type="ECO:0000256" key="3">
    <source>
        <dbReference type="ARBA" id="ARBA00023157"/>
    </source>
</evidence>
<proteinExistence type="predicted"/>
<evidence type="ECO:0000313" key="10">
    <source>
        <dbReference type="Proteomes" id="UP001318040"/>
    </source>
</evidence>
<dbReference type="InterPro" id="IPR013783">
    <property type="entry name" value="Ig-like_fold"/>
</dbReference>
<gene>
    <name evidence="11" type="primary">LOC116948061</name>
</gene>
<feature type="signal peptide" evidence="8">
    <location>
        <begin position="1"/>
        <end position="22"/>
    </location>
</feature>
<organism evidence="10 11">
    <name type="scientific">Petromyzon marinus</name>
    <name type="common">Sea lamprey</name>
    <dbReference type="NCBI Taxonomy" id="7757"/>
    <lineage>
        <taxon>Eukaryota</taxon>
        <taxon>Metazoa</taxon>
        <taxon>Chordata</taxon>
        <taxon>Craniata</taxon>
        <taxon>Vertebrata</taxon>
        <taxon>Cyclostomata</taxon>
        <taxon>Hyperoartia</taxon>
        <taxon>Petromyzontiformes</taxon>
        <taxon>Petromyzontidae</taxon>
        <taxon>Petromyzon</taxon>
    </lineage>
</organism>
<dbReference type="Gene3D" id="2.60.40.10">
    <property type="entry name" value="Immunoglobulins"/>
    <property type="match status" value="4"/>
</dbReference>
<dbReference type="SMART" id="SM00408">
    <property type="entry name" value="IGc2"/>
    <property type="match status" value="2"/>
</dbReference>
<dbReference type="Proteomes" id="UP001318040">
    <property type="component" value="Chromosome 32"/>
</dbReference>
<feature type="domain" description="Ig-like" evidence="9">
    <location>
        <begin position="248"/>
        <end position="334"/>
    </location>
</feature>
<dbReference type="InterPro" id="IPR051275">
    <property type="entry name" value="Cell_adhesion_signaling"/>
</dbReference>
<comment type="subcellular location">
    <subcellularLocation>
        <location evidence="1">Membrane</location>
        <topology evidence="1">Single-pass type I membrane protein</topology>
    </subcellularLocation>
</comment>
<dbReference type="GO" id="GO:0050839">
    <property type="term" value="F:cell adhesion molecule binding"/>
    <property type="evidence" value="ECO:0007669"/>
    <property type="project" value="TreeGrafter"/>
</dbReference>
<dbReference type="GO" id="GO:0098609">
    <property type="term" value="P:cell-cell adhesion"/>
    <property type="evidence" value="ECO:0007669"/>
    <property type="project" value="TreeGrafter"/>
</dbReference>
<dbReference type="GO" id="GO:0005911">
    <property type="term" value="C:cell-cell junction"/>
    <property type="evidence" value="ECO:0007669"/>
    <property type="project" value="TreeGrafter"/>
</dbReference>
<feature type="chain" id="PRO_5042537159" evidence="8">
    <location>
        <begin position="23"/>
        <end position="586"/>
    </location>
</feature>
<reference evidence="11" key="1">
    <citation type="submission" date="2025-08" db="UniProtKB">
        <authorList>
            <consortium name="RefSeq"/>
        </authorList>
    </citation>
    <scope>IDENTIFICATION</scope>
    <source>
        <tissue evidence="11">Sperm</tissue>
    </source>
</reference>
<dbReference type="PROSITE" id="PS50835">
    <property type="entry name" value="IG_LIKE"/>
    <property type="match status" value="3"/>
</dbReference>
<dbReference type="PANTHER" id="PTHR11640:SF162">
    <property type="entry name" value="BASAL CELL ADHESION MOLECULE ISOFORM X1-RELATED"/>
    <property type="match status" value="1"/>
</dbReference>
<keyword evidence="5" id="KW-0393">Immunoglobulin domain</keyword>
<keyword evidence="7" id="KW-0812">Transmembrane</keyword>
<evidence type="ECO:0000256" key="7">
    <source>
        <dbReference type="SAM" id="Phobius"/>
    </source>
</evidence>
<evidence type="ECO:0000256" key="4">
    <source>
        <dbReference type="ARBA" id="ARBA00023180"/>
    </source>
</evidence>
<dbReference type="KEGG" id="pmrn:116948061"/>
<dbReference type="Pfam" id="PF08205">
    <property type="entry name" value="C2-set_2"/>
    <property type="match status" value="1"/>
</dbReference>
<name>A0AAJ7TNQ4_PETMA</name>
<dbReference type="AlphaFoldDB" id="A0AAJ7TNQ4"/>
<dbReference type="InterPro" id="IPR007110">
    <property type="entry name" value="Ig-like_dom"/>
</dbReference>
<dbReference type="InterPro" id="IPR003598">
    <property type="entry name" value="Ig_sub2"/>
</dbReference>
<evidence type="ECO:0000313" key="11">
    <source>
        <dbReference type="RefSeq" id="XP_032820260.1"/>
    </source>
</evidence>
<evidence type="ECO:0000256" key="6">
    <source>
        <dbReference type="SAM" id="MobiDB-lite"/>
    </source>
</evidence>
<feature type="transmembrane region" description="Helical" evidence="7">
    <location>
        <begin position="529"/>
        <end position="551"/>
    </location>
</feature>
<evidence type="ECO:0000259" key="9">
    <source>
        <dbReference type="PROSITE" id="PS50835"/>
    </source>
</evidence>
<evidence type="ECO:0000256" key="8">
    <source>
        <dbReference type="SAM" id="SignalP"/>
    </source>
</evidence>
<dbReference type="GO" id="GO:0005886">
    <property type="term" value="C:plasma membrane"/>
    <property type="evidence" value="ECO:0007669"/>
    <property type="project" value="TreeGrafter"/>
</dbReference>
<protein>
    <submittedName>
        <fullName evidence="11">CD166 antigen-like</fullName>
    </submittedName>
</protein>
<keyword evidence="3" id="KW-1015">Disulfide bond</keyword>
<evidence type="ECO:0000256" key="1">
    <source>
        <dbReference type="ARBA" id="ARBA00004479"/>
    </source>
</evidence>
<keyword evidence="8" id="KW-0732">Signal</keyword>
<dbReference type="InterPro" id="IPR003599">
    <property type="entry name" value="Ig_sub"/>
</dbReference>
<feature type="domain" description="Ig-like" evidence="9">
    <location>
        <begin position="431"/>
        <end position="519"/>
    </location>
</feature>
<sequence>MELGITARIFILLALSSAVADATNIEVVMDELVEVVVGQQLVLPCSWSMTTGRSNIDDPDFGWFIRDGATRTRIYYKGGGIQKADNVIGYLGRIYIKDQFTLVVDSALPIDSRPFTCQVSAGPDGLSEGRTKVFVYSELDVKISGTAEPVQLTGQLTEIANCTVERVFPRPAITWYKDNVLLNTSADVKISMTSQKLDEGFISVTSTLKYVPKKADRISSYHCVVDYKMPGQARSKSSEKIRITLHYPAEEVELIVASPPLGIKERDDVQLRCLADASPPAMIAFFQDGVPIEQDAKKNWLFIQKVRRDRTGNYSCVASGNVFVNGSEQQVLMAEKRLVVNYIDSLTTTLNPPEVVMVGRKIEATCALVANPELQGIYLWKKNGNIFDYGMKISKVADYYDSGNFTCRFASINASDLQREASSAITVHGEPMMASGKNEEVSVQPSEKSVVLTCEALGYPLSIVRWTLPDGTQSTISQQVTVTGVISRVTINLSNNFPSKVTCKAKNQHGEAVKSFVLTQVKEDDSKTIIIIVVVCLIIAAAIAVVLGLFFTKKACFAKKGSKTINEPSSPGGDAESIPLRVDPAV</sequence>